<feature type="domain" description="Pyrrolo-quinoline quinone repeat" evidence="1">
    <location>
        <begin position="47"/>
        <end position="169"/>
    </location>
</feature>
<dbReference type="STRING" id="767519.SAMN05216559_0855"/>
<dbReference type="Proteomes" id="UP000199062">
    <property type="component" value="Unassembled WGS sequence"/>
</dbReference>
<dbReference type="InterPro" id="IPR006311">
    <property type="entry name" value="TAT_signal"/>
</dbReference>
<dbReference type="PANTHER" id="PTHR34512:SF30">
    <property type="entry name" value="OUTER MEMBRANE PROTEIN ASSEMBLY FACTOR BAMB"/>
    <property type="match status" value="1"/>
</dbReference>
<organism evidence="2 3">
    <name type="scientific">Halomicrobium zhouii</name>
    <dbReference type="NCBI Taxonomy" id="767519"/>
    <lineage>
        <taxon>Archaea</taxon>
        <taxon>Methanobacteriati</taxon>
        <taxon>Methanobacteriota</taxon>
        <taxon>Stenosarchaea group</taxon>
        <taxon>Halobacteria</taxon>
        <taxon>Halobacteriales</taxon>
        <taxon>Haloarculaceae</taxon>
        <taxon>Halomicrobium</taxon>
    </lineage>
</organism>
<protein>
    <submittedName>
        <fullName evidence="2">Outer membrane protein assembly factor BamB, contains PQQ-like beta-propeller repeat</fullName>
    </submittedName>
</protein>
<dbReference type="OrthoDB" id="145878at2157"/>
<evidence type="ECO:0000313" key="3">
    <source>
        <dbReference type="Proteomes" id="UP000199062"/>
    </source>
</evidence>
<name>A0A1I6KJ87_9EURY</name>
<dbReference type="Gene3D" id="2.130.10.10">
    <property type="entry name" value="YVTN repeat-like/Quinoprotein amine dehydrogenase"/>
    <property type="match status" value="2"/>
</dbReference>
<dbReference type="InterPro" id="IPR015943">
    <property type="entry name" value="WD40/YVTN_repeat-like_dom_sf"/>
</dbReference>
<sequence>MASSFERRKLLGATGATVGSLLAGCSFSSSPQATLSHDRIIWYRSPVSYDIAIVDEALYFSTGTDLYSIETETGEEIWSRHVEDEPNLHSDETTCLREVVASDGERLYVPSCDGVRALSLKDGSDLWTAGSAGMSSVVATGSHVYAGGSDLISVSASSETEEWQTAIGAREELFLAPTDDGVVACNEAAGVVHCMDADGTSRWQHDLEWEGRPPVVAADTVYAATGRDQEIGRLVALDRSTGSVNWTAETPAISPSGITTGDEQVYVGTYPDENDDGRLVAYDQDSGEMRWDYTVRDSDFASPLADASGVYAGTDDGVYAFSHDGTERWYVETEYPTSCILVSDGQLYAGVMGELVAIDVTGDDR</sequence>
<keyword evidence="3" id="KW-1185">Reference proteome</keyword>
<dbReference type="AlphaFoldDB" id="A0A1I6KJ87"/>
<dbReference type="SMART" id="SM00564">
    <property type="entry name" value="PQQ"/>
    <property type="match status" value="5"/>
</dbReference>
<dbReference type="PROSITE" id="PS51257">
    <property type="entry name" value="PROKAR_LIPOPROTEIN"/>
    <property type="match status" value="1"/>
</dbReference>
<dbReference type="RefSeq" id="WP_089814184.1">
    <property type="nucleotide sequence ID" value="NZ_FOZK01000001.1"/>
</dbReference>
<dbReference type="SUPFAM" id="SSF50998">
    <property type="entry name" value="Quinoprotein alcohol dehydrogenase-like"/>
    <property type="match status" value="2"/>
</dbReference>
<dbReference type="PANTHER" id="PTHR34512">
    <property type="entry name" value="CELL SURFACE PROTEIN"/>
    <property type="match status" value="1"/>
</dbReference>
<dbReference type="Pfam" id="PF13360">
    <property type="entry name" value="PQQ_2"/>
    <property type="match status" value="2"/>
</dbReference>
<evidence type="ECO:0000259" key="1">
    <source>
        <dbReference type="Pfam" id="PF13360"/>
    </source>
</evidence>
<accession>A0A1I6KJ87</accession>
<reference evidence="2 3" key="1">
    <citation type="submission" date="2016-10" db="EMBL/GenBank/DDBJ databases">
        <authorList>
            <person name="de Groot N.N."/>
        </authorList>
    </citation>
    <scope>NUCLEOTIDE SEQUENCE [LARGE SCALE GENOMIC DNA]</scope>
    <source>
        <strain evidence="2 3">CGMCC 1.10457</strain>
    </source>
</reference>
<dbReference type="InterPro" id="IPR002372">
    <property type="entry name" value="PQQ_rpt_dom"/>
</dbReference>
<evidence type="ECO:0000313" key="2">
    <source>
        <dbReference type="EMBL" id="SFR90930.1"/>
    </source>
</evidence>
<proteinExistence type="predicted"/>
<dbReference type="EMBL" id="FOZK01000001">
    <property type="protein sequence ID" value="SFR90930.1"/>
    <property type="molecule type" value="Genomic_DNA"/>
</dbReference>
<dbReference type="InterPro" id="IPR011047">
    <property type="entry name" value="Quinoprotein_ADH-like_sf"/>
</dbReference>
<dbReference type="InterPro" id="IPR018391">
    <property type="entry name" value="PQQ_b-propeller_rpt"/>
</dbReference>
<feature type="domain" description="Pyrrolo-quinoline quinone repeat" evidence="1">
    <location>
        <begin position="232"/>
        <end position="361"/>
    </location>
</feature>
<gene>
    <name evidence="2" type="ORF">SAMN05216559_0855</name>
</gene>
<dbReference type="PROSITE" id="PS51318">
    <property type="entry name" value="TAT"/>
    <property type="match status" value="1"/>
</dbReference>